<keyword evidence="2 5" id="KW-0238">DNA-binding</keyword>
<keyword evidence="3" id="KW-0804">Transcription</keyword>
<dbReference type="InterPro" id="IPR039422">
    <property type="entry name" value="MarR/SlyA-like"/>
</dbReference>
<gene>
    <name evidence="5" type="ORF">J2S73_002511</name>
</gene>
<dbReference type="SUPFAM" id="SSF46785">
    <property type="entry name" value="Winged helix' DNA-binding domain"/>
    <property type="match status" value="1"/>
</dbReference>
<evidence type="ECO:0000256" key="3">
    <source>
        <dbReference type="ARBA" id="ARBA00023163"/>
    </source>
</evidence>
<evidence type="ECO:0000313" key="6">
    <source>
        <dbReference type="Proteomes" id="UP001229244"/>
    </source>
</evidence>
<evidence type="ECO:0000256" key="1">
    <source>
        <dbReference type="ARBA" id="ARBA00023015"/>
    </source>
</evidence>
<sequence length="169" mass="19327">MTMHIGAPARPAALTIDDLKPVYLEAVKLVERVHRRFLDVVKDEFDRLGRTDVSNVQAVLIYYIGDSAVTASELKTRGYYLGSNVSYNVKKLVEQGLVRQERSESDKRTVRLTLTDEGQEIAAVVEALFDRHVRTMTAVSAIDPNDLQSMTQNLQRLDRFWQDQILYRL</sequence>
<dbReference type="SMART" id="SM00347">
    <property type="entry name" value="HTH_MARR"/>
    <property type="match status" value="1"/>
</dbReference>
<keyword evidence="1" id="KW-0805">Transcription regulation</keyword>
<dbReference type="PROSITE" id="PS50995">
    <property type="entry name" value="HTH_MARR_2"/>
    <property type="match status" value="1"/>
</dbReference>
<dbReference type="PANTHER" id="PTHR33164:SF102">
    <property type="entry name" value="TRANSCRIPTIONAL REGULATORY PROTEIN"/>
    <property type="match status" value="1"/>
</dbReference>
<dbReference type="AlphaFoldDB" id="A0AAE3VPS4"/>
<dbReference type="EMBL" id="JAUSUL010000002">
    <property type="protein sequence ID" value="MDQ0316054.1"/>
    <property type="molecule type" value="Genomic_DNA"/>
</dbReference>
<feature type="domain" description="HTH marR-type" evidence="4">
    <location>
        <begin position="23"/>
        <end position="159"/>
    </location>
</feature>
<comment type="caution">
    <text evidence="5">The sequence shown here is derived from an EMBL/GenBank/DDBJ whole genome shotgun (WGS) entry which is preliminary data.</text>
</comment>
<proteinExistence type="predicted"/>
<dbReference type="Pfam" id="PF13463">
    <property type="entry name" value="HTH_27"/>
    <property type="match status" value="1"/>
</dbReference>
<dbReference type="InterPro" id="IPR000835">
    <property type="entry name" value="HTH_MarR-typ"/>
</dbReference>
<dbReference type="InterPro" id="IPR023187">
    <property type="entry name" value="Tscrpt_reg_MarR-type_CS"/>
</dbReference>
<organism evidence="5 6">
    <name type="scientific">Amorphus orientalis</name>
    <dbReference type="NCBI Taxonomy" id="649198"/>
    <lineage>
        <taxon>Bacteria</taxon>
        <taxon>Pseudomonadati</taxon>
        <taxon>Pseudomonadota</taxon>
        <taxon>Alphaproteobacteria</taxon>
        <taxon>Hyphomicrobiales</taxon>
        <taxon>Amorphaceae</taxon>
        <taxon>Amorphus</taxon>
    </lineage>
</organism>
<keyword evidence="6" id="KW-1185">Reference proteome</keyword>
<protein>
    <submittedName>
        <fullName evidence="5">DNA-binding MarR family transcriptional regulator</fullName>
    </submittedName>
</protein>
<dbReference type="PROSITE" id="PS01117">
    <property type="entry name" value="HTH_MARR_1"/>
    <property type="match status" value="1"/>
</dbReference>
<dbReference type="GO" id="GO:0003677">
    <property type="term" value="F:DNA binding"/>
    <property type="evidence" value="ECO:0007669"/>
    <property type="project" value="UniProtKB-KW"/>
</dbReference>
<dbReference type="RefSeq" id="WP_306885879.1">
    <property type="nucleotide sequence ID" value="NZ_JAUSUL010000002.1"/>
</dbReference>
<name>A0AAE3VPS4_9HYPH</name>
<dbReference type="Gene3D" id="1.10.10.10">
    <property type="entry name" value="Winged helix-like DNA-binding domain superfamily/Winged helix DNA-binding domain"/>
    <property type="match status" value="1"/>
</dbReference>
<evidence type="ECO:0000313" key="5">
    <source>
        <dbReference type="EMBL" id="MDQ0316054.1"/>
    </source>
</evidence>
<dbReference type="GO" id="GO:0006950">
    <property type="term" value="P:response to stress"/>
    <property type="evidence" value="ECO:0007669"/>
    <property type="project" value="TreeGrafter"/>
</dbReference>
<dbReference type="GO" id="GO:0003700">
    <property type="term" value="F:DNA-binding transcription factor activity"/>
    <property type="evidence" value="ECO:0007669"/>
    <property type="project" value="InterPro"/>
</dbReference>
<reference evidence="5" key="1">
    <citation type="submission" date="2023-07" db="EMBL/GenBank/DDBJ databases">
        <title>Genomic Encyclopedia of Type Strains, Phase IV (KMG-IV): sequencing the most valuable type-strain genomes for metagenomic binning, comparative biology and taxonomic classification.</title>
        <authorList>
            <person name="Goeker M."/>
        </authorList>
    </citation>
    <scope>NUCLEOTIDE SEQUENCE</scope>
    <source>
        <strain evidence="5">DSM 21202</strain>
    </source>
</reference>
<accession>A0AAE3VPS4</accession>
<dbReference type="Proteomes" id="UP001229244">
    <property type="component" value="Unassembled WGS sequence"/>
</dbReference>
<evidence type="ECO:0000256" key="2">
    <source>
        <dbReference type="ARBA" id="ARBA00023125"/>
    </source>
</evidence>
<dbReference type="InterPro" id="IPR036390">
    <property type="entry name" value="WH_DNA-bd_sf"/>
</dbReference>
<dbReference type="PANTHER" id="PTHR33164">
    <property type="entry name" value="TRANSCRIPTIONAL REGULATOR, MARR FAMILY"/>
    <property type="match status" value="1"/>
</dbReference>
<evidence type="ECO:0000259" key="4">
    <source>
        <dbReference type="PROSITE" id="PS50995"/>
    </source>
</evidence>
<dbReference type="InterPro" id="IPR036388">
    <property type="entry name" value="WH-like_DNA-bd_sf"/>
</dbReference>